<feature type="transmembrane region" description="Helical" evidence="5">
    <location>
        <begin position="107"/>
        <end position="132"/>
    </location>
</feature>
<evidence type="ECO:0000256" key="2">
    <source>
        <dbReference type="ARBA" id="ARBA00022692"/>
    </source>
</evidence>
<comment type="subcellular location">
    <subcellularLocation>
        <location evidence="1">Membrane</location>
        <topology evidence="1">Multi-pass membrane protein</topology>
    </subcellularLocation>
</comment>
<keyword evidence="4 5" id="KW-0472">Membrane</keyword>
<evidence type="ECO:0000256" key="4">
    <source>
        <dbReference type="ARBA" id="ARBA00023136"/>
    </source>
</evidence>
<feature type="transmembrane region" description="Helical" evidence="5">
    <location>
        <begin position="276"/>
        <end position="305"/>
    </location>
</feature>
<feature type="transmembrane region" description="Helical" evidence="5">
    <location>
        <begin position="81"/>
        <end position="101"/>
    </location>
</feature>
<feature type="domain" description="Sugar phosphate transporter" evidence="6">
    <location>
        <begin position="18"/>
        <end position="306"/>
    </location>
</feature>
<dbReference type="Pfam" id="PF03151">
    <property type="entry name" value="TPT"/>
    <property type="match status" value="1"/>
</dbReference>
<name>A0A7S3UCK3_9CHLO</name>
<proteinExistence type="predicted"/>
<sequence length="329" mass="36296">MKQERNMTTDVQHAVAAVVVCLSWMVVSSGIVLLNKFLLSNDGFHFPFALASFGMCFSTVAAFVVVRVLKWVYTENNYFTWNNVLNKFMPVGFLMACTLFTGNKVYLYLTVSFIQMLKAFTPVITMCLLFAFKMEAPTQIMILSTLGIAVGTAISSAGEANFSLMGIFYMMCSETAEALRLVLTQKLMAGFKMHPIEGLMYLAPACALWLLFGSLMFEYPQMVAEGTIELVKAHPHYYLACAMMGFLTNALAFGVIKVTSSLTLKVVGTVKNSATVLFGVLLFGDVVTFTQLVGYTLSTVGFGFYNYGKMVQPPLNYKSESKGDVESKL</sequence>
<evidence type="ECO:0000256" key="5">
    <source>
        <dbReference type="SAM" id="Phobius"/>
    </source>
</evidence>
<evidence type="ECO:0000256" key="3">
    <source>
        <dbReference type="ARBA" id="ARBA00022989"/>
    </source>
</evidence>
<accession>A0A7S3UCK3</accession>
<feature type="transmembrane region" description="Helical" evidence="5">
    <location>
        <begin position="139"/>
        <end position="158"/>
    </location>
</feature>
<protein>
    <recommendedName>
        <fullName evidence="6">Sugar phosphate transporter domain-containing protein</fullName>
    </recommendedName>
</protein>
<feature type="transmembrane region" description="Helical" evidence="5">
    <location>
        <begin position="46"/>
        <end position="69"/>
    </location>
</feature>
<keyword evidence="3 5" id="KW-1133">Transmembrane helix</keyword>
<dbReference type="GO" id="GO:0016020">
    <property type="term" value="C:membrane"/>
    <property type="evidence" value="ECO:0007669"/>
    <property type="project" value="UniProtKB-SubCell"/>
</dbReference>
<evidence type="ECO:0000256" key="1">
    <source>
        <dbReference type="ARBA" id="ARBA00004141"/>
    </source>
</evidence>
<dbReference type="AlphaFoldDB" id="A0A7S3UCK3"/>
<keyword evidence="2 5" id="KW-0812">Transmembrane</keyword>
<organism evidence="7">
    <name type="scientific">Picocystis salinarum</name>
    <dbReference type="NCBI Taxonomy" id="88271"/>
    <lineage>
        <taxon>Eukaryota</taxon>
        <taxon>Viridiplantae</taxon>
        <taxon>Chlorophyta</taxon>
        <taxon>Picocystophyceae</taxon>
        <taxon>Picocystales</taxon>
        <taxon>Picocystaceae</taxon>
        <taxon>Picocystis</taxon>
    </lineage>
</organism>
<gene>
    <name evidence="7" type="ORF">PSAL00342_LOCUS4116</name>
</gene>
<dbReference type="PANTHER" id="PTHR11132">
    <property type="entry name" value="SOLUTE CARRIER FAMILY 35"/>
    <property type="match status" value="1"/>
</dbReference>
<dbReference type="InterPro" id="IPR050186">
    <property type="entry name" value="TPT_transporter"/>
</dbReference>
<evidence type="ECO:0000259" key="6">
    <source>
        <dbReference type="Pfam" id="PF03151"/>
    </source>
</evidence>
<feature type="transmembrane region" description="Helical" evidence="5">
    <location>
        <begin position="12"/>
        <end position="34"/>
    </location>
</feature>
<dbReference type="InterPro" id="IPR004853">
    <property type="entry name" value="Sugar_P_trans_dom"/>
</dbReference>
<dbReference type="EMBL" id="HBIS01004532">
    <property type="protein sequence ID" value="CAE0610281.1"/>
    <property type="molecule type" value="Transcribed_RNA"/>
</dbReference>
<feature type="transmembrane region" description="Helical" evidence="5">
    <location>
        <begin position="237"/>
        <end position="256"/>
    </location>
</feature>
<feature type="transmembrane region" description="Helical" evidence="5">
    <location>
        <begin position="195"/>
        <end position="217"/>
    </location>
</feature>
<reference evidence="7" key="1">
    <citation type="submission" date="2021-01" db="EMBL/GenBank/DDBJ databases">
        <authorList>
            <person name="Corre E."/>
            <person name="Pelletier E."/>
            <person name="Niang G."/>
            <person name="Scheremetjew M."/>
            <person name="Finn R."/>
            <person name="Kale V."/>
            <person name="Holt S."/>
            <person name="Cochrane G."/>
            <person name="Meng A."/>
            <person name="Brown T."/>
            <person name="Cohen L."/>
        </authorList>
    </citation>
    <scope>NUCLEOTIDE SEQUENCE</scope>
    <source>
        <strain evidence="7">CCMP1897</strain>
    </source>
</reference>
<evidence type="ECO:0000313" key="7">
    <source>
        <dbReference type="EMBL" id="CAE0610281.1"/>
    </source>
</evidence>